<comment type="similarity">
    <text evidence="2 7">Belongs to the cytochrome P450 family.</text>
</comment>
<dbReference type="CDD" id="cd11040">
    <property type="entry name" value="CYP7_CYP8-like"/>
    <property type="match status" value="1"/>
</dbReference>
<keyword evidence="6 7" id="KW-0349">Heme</keyword>
<dbReference type="InterPro" id="IPR053007">
    <property type="entry name" value="CYP450_monoxygenase_sec-met"/>
</dbReference>
<reference evidence="10" key="1">
    <citation type="journal article" date="2013" name="PLoS Pathog.">
        <title>Deciphering the cryptic genome: genome-wide analyses of the rice pathogen Fusarium fujikuroi reveal complex regulation of secondary metabolism and novel metabolites.</title>
        <authorList>
            <person name="Wiemann P."/>
            <person name="Sieber C.M."/>
            <person name="von Bargen K.W."/>
            <person name="Studt L."/>
            <person name="Niehaus E.M."/>
            <person name="Espino J.J."/>
            <person name="Huss K."/>
            <person name="Michielse C.B."/>
            <person name="Albermann S."/>
            <person name="Wagner D."/>
            <person name="Bergner S.V."/>
            <person name="Connolly L.R."/>
            <person name="Fischer A."/>
            <person name="Reuter G."/>
            <person name="Kleigrewe K."/>
            <person name="Bald T."/>
            <person name="Wingfield B.D."/>
            <person name="Ophir R."/>
            <person name="Freeman S."/>
            <person name="Hippler M."/>
            <person name="Smith K.M."/>
            <person name="Brown D.W."/>
            <person name="Proctor R.H."/>
            <person name="Munsterkotter M."/>
            <person name="Freitag M."/>
            <person name="Humpf H.U."/>
            <person name="Guldener U."/>
            <person name="Tudzynski B."/>
        </authorList>
    </citation>
    <scope>NUCLEOTIDE SEQUENCE [LARGE SCALE GENOMIC DNA]</scope>
    <source>
        <strain evidence="10">CBS 195.34 / IMI 58289 / NRRL A-6831</strain>
    </source>
</reference>
<dbReference type="Proteomes" id="UP000016800">
    <property type="component" value="Chromosome VI"/>
</dbReference>
<dbReference type="Pfam" id="PF00067">
    <property type="entry name" value="p450"/>
    <property type="match status" value="1"/>
</dbReference>
<dbReference type="GO" id="GO:0005506">
    <property type="term" value="F:iron ion binding"/>
    <property type="evidence" value="ECO:0007669"/>
    <property type="project" value="InterPro"/>
</dbReference>
<evidence type="ECO:0000256" key="1">
    <source>
        <dbReference type="ARBA" id="ARBA00001971"/>
    </source>
</evidence>
<dbReference type="RefSeq" id="XP_023431693.1">
    <property type="nucleotide sequence ID" value="XM_023578732.1"/>
</dbReference>
<keyword evidence="4 6" id="KW-0408">Iron</keyword>
<dbReference type="PANTHER" id="PTHR47582:SF1">
    <property type="entry name" value="P450, PUTATIVE (EUROFUNG)-RELATED"/>
    <property type="match status" value="1"/>
</dbReference>
<evidence type="ECO:0000256" key="8">
    <source>
        <dbReference type="SAM" id="Phobius"/>
    </source>
</evidence>
<dbReference type="InterPro" id="IPR001128">
    <property type="entry name" value="Cyt_P450"/>
</dbReference>
<evidence type="ECO:0000256" key="5">
    <source>
        <dbReference type="ARBA" id="ARBA00023033"/>
    </source>
</evidence>
<protein>
    <submittedName>
        <fullName evidence="9">Related to cytochrome P450 8B1</fullName>
    </submittedName>
</protein>
<dbReference type="GO" id="GO:0016705">
    <property type="term" value="F:oxidoreductase activity, acting on paired donors, with incorporation or reduction of molecular oxygen"/>
    <property type="evidence" value="ECO:0007669"/>
    <property type="project" value="InterPro"/>
</dbReference>
<dbReference type="PRINTS" id="PR00465">
    <property type="entry name" value="EP450IV"/>
</dbReference>
<evidence type="ECO:0000256" key="2">
    <source>
        <dbReference type="ARBA" id="ARBA00010617"/>
    </source>
</evidence>
<proteinExistence type="inferred from homology"/>
<evidence type="ECO:0000313" key="10">
    <source>
        <dbReference type="Proteomes" id="UP000016800"/>
    </source>
</evidence>
<feature type="transmembrane region" description="Helical" evidence="8">
    <location>
        <begin position="20"/>
        <end position="39"/>
    </location>
</feature>
<dbReference type="PROSITE" id="PS00086">
    <property type="entry name" value="CYTOCHROME_P450"/>
    <property type="match status" value="1"/>
</dbReference>
<evidence type="ECO:0000256" key="3">
    <source>
        <dbReference type="ARBA" id="ARBA00022723"/>
    </source>
</evidence>
<feature type="binding site" description="axial binding residue" evidence="6">
    <location>
        <position position="482"/>
    </location>
    <ligand>
        <name>heme</name>
        <dbReference type="ChEBI" id="CHEBI:30413"/>
    </ligand>
    <ligandPart>
        <name>Fe</name>
        <dbReference type="ChEBI" id="CHEBI:18248"/>
    </ligandPart>
</feature>
<organism evidence="9 10">
    <name type="scientific">Gibberella fujikuroi (strain CBS 195.34 / IMI 58289 / NRRL A-6831)</name>
    <name type="common">Bakanae and foot rot disease fungus</name>
    <name type="synonym">Fusarium fujikuroi</name>
    <dbReference type="NCBI Taxonomy" id="1279085"/>
    <lineage>
        <taxon>Eukaryota</taxon>
        <taxon>Fungi</taxon>
        <taxon>Dikarya</taxon>
        <taxon>Ascomycota</taxon>
        <taxon>Pezizomycotina</taxon>
        <taxon>Sordariomycetes</taxon>
        <taxon>Hypocreomycetidae</taxon>
        <taxon>Hypocreales</taxon>
        <taxon>Nectriaceae</taxon>
        <taxon>Fusarium</taxon>
        <taxon>Fusarium fujikuroi species complex</taxon>
    </lineage>
</organism>
<accession>S0EAY0</accession>
<dbReference type="InterPro" id="IPR036396">
    <property type="entry name" value="Cyt_P450_sf"/>
</dbReference>
<dbReference type="InterPro" id="IPR017972">
    <property type="entry name" value="Cyt_P450_CS"/>
</dbReference>
<dbReference type="STRING" id="1279085.S0EAY0"/>
<dbReference type="HOGENOM" id="CLU_018012_4_2_1"/>
<keyword evidence="8" id="KW-1133">Transmembrane helix</keyword>
<dbReference type="InterPro" id="IPR002403">
    <property type="entry name" value="Cyt_P450_E_grp-IV"/>
</dbReference>
<dbReference type="EMBL" id="HF679028">
    <property type="protein sequence ID" value="CCT69613.1"/>
    <property type="molecule type" value="Genomic_DNA"/>
</dbReference>
<dbReference type="GeneID" id="35398992"/>
<keyword evidence="8" id="KW-0472">Membrane</keyword>
<evidence type="ECO:0000256" key="7">
    <source>
        <dbReference type="RuleBase" id="RU000461"/>
    </source>
</evidence>
<evidence type="ECO:0000256" key="4">
    <source>
        <dbReference type="ARBA" id="ARBA00023004"/>
    </source>
</evidence>
<keyword evidence="8" id="KW-0812">Transmembrane</keyword>
<keyword evidence="5 7" id="KW-0503">Monooxygenase</keyword>
<dbReference type="GO" id="GO:0004497">
    <property type="term" value="F:monooxygenase activity"/>
    <property type="evidence" value="ECO:0007669"/>
    <property type="project" value="UniProtKB-KW"/>
</dbReference>
<dbReference type="VEuPathDB" id="FungiDB:FFUJ_05513"/>
<evidence type="ECO:0000256" key="6">
    <source>
        <dbReference type="PIRSR" id="PIRSR602403-1"/>
    </source>
</evidence>
<keyword evidence="7" id="KW-0560">Oxidoreductase</keyword>
<dbReference type="AlphaFoldDB" id="S0EAY0"/>
<comment type="cofactor">
    <cofactor evidence="1 6">
        <name>heme</name>
        <dbReference type="ChEBI" id="CHEBI:30413"/>
    </cofactor>
</comment>
<dbReference type="SUPFAM" id="SSF48264">
    <property type="entry name" value="Cytochrome P450"/>
    <property type="match status" value="1"/>
</dbReference>
<evidence type="ECO:0000313" key="9">
    <source>
        <dbReference type="EMBL" id="CCT69613.1"/>
    </source>
</evidence>
<dbReference type="Gene3D" id="1.10.630.10">
    <property type="entry name" value="Cytochrome P450"/>
    <property type="match status" value="1"/>
</dbReference>
<sequence>MESQSLLTSLVDYRSPNVTILSTTVLAVIVAFALLNRLLTPRIDPREPPVVKPSIPWVGHIIGIIRHQADYSRILHNENPHVKIATLPMLNGKVYAAFDPALLQTLLRNKTASFEPFVFDYAKKTFALKQETFAKVKVPGVYDEFTEAIHASFQVRHLHHMNVHFLGSIAAKLNRATIRADSINAGKETVANGKLHVENLYLWCRDVMSLATTRSLYGDTDPFNRDPSLIDDMWYGAPSGIYASLTSQAFRRISPLLPPLALPLNHDAKSLQSALHAPKHRLQWYSEDHDIHDPSVSALVRNRAGALRKNGLTGYEIGKFEVILPNVATLNAVPTFYWLLLYILDRPDLLARIRAEAEDAAVVEDNNGKRSATFNIADFEERLPLLVSCYRETLRLANQTLSMRRILQDTSVTTAEGTTYILKKDTDLQLPAGVAHYEDSVWGADVNVFNPERFLPASKGSAEDERKRKAAYIPFGGGRHLCPGRNLAFAEIIGFSSALLLGFEIEAVGMGFGDVKMLGPQLAGGTVRPERYGAGLGAEMAMRRGWEDVEWRFEC</sequence>
<keyword evidence="3 6" id="KW-0479">Metal-binding</keyword>
<dbReference type="GO" id="GO:0020037">
    <property type="term" value="F:heme binding"/>
    <property type="evidence" value="ECO:0007669"/>
    <property type="project" value="InterPro"/>
</dbReference>
<name>S0EAY0_GIBF5</name>
<dbReference type="PANTHER" id="PTHR47582">
    <property type="entry name" value="P450, PUTATIVE (EUROFUNG)-RELATED"/>
    <property type="match status" value="1"/>
</dbReference>
<keyword evidence="10" id="KW-1185">Reference proteome</keyword>
<gene>
    <name evidence="9" type="ORF">FFUJ_05513</name>
</gene>